<keyword evidence="2" id="KW-0221">Differentiation</keyword>
<dbReference type="SMART" id="SM00360">
    <property type="entry name" value="RRM"/>
    <property type="match status" value="2"/>
</dbReference>
<reference evidence="10 11" key="1">
    <citation type="submission" date="2024-10" db="EMBL/GenBank/DDBJ databases">
        <authorList>
            <person name="Kim D."/>
        </authorList>
    </citation>
    <scope>NUCLEOTIDE SEQUENCE [LARGE SCALE GENOMIC DNA]</scope>
    <source>
        <strain evidence="10">BH-2024</strain>
    </source>
</reference>
<comment type="caution">
    <text evidence="10">The sequence shown here is derived from an EMBL/GenBank/DDBJ whole genome shotgun (WGS) entry which is preliminary data.</text>
</comment>
<dbReference type="InterPro" id="IPR032296">
    <property type="entry name" value="CEBP_ZZ"/>
</dbReference>
<dbReference type="AlphaFoldDB" id="A0ABD2HW42"/>
<evidence type="ECO:0000313" key="10">
    <source>
        <dbReference type="EMBL" id="KAL3068018.1"/>
    </source>
</evidence>
<dbReference type="GO" id="GO:0007283">
    <property type="term" value="P:spermatogenesis"/>
    <property type="evidence" value="ECO:0007669"/>
    <property type="project" value="UniProtKB-KW"/>
</dbReference>
<dbReference type="FunFam" id="4.10.640.40:FF:000001">
    <property type="entry name" value="Cytoplasmic polyadenylation element-binding 2 isoform X2"/>
    <property type="match status" value="1"/>
</dbReference>
<evidence type="ECO:0000256" key="3">
    <source>
        <dbReference type="ARBA" id="ARBA00022871"/>
    </source>
</evidence>
<evidence type="ECO:0000256" key="7">
    <source>
        <dbReference type="ARBA" id="ARBA00070028"/>
    </source>
</evidence>
<evidence type="ECO:0000256" key="8">
    <source>
        <dbReference type="PROSITE-ProRule" id="PRU00176"/>
    </source>
</evidence>
<organism evidence="10 11">
    <name type="scientific">Heterodera trifolii</name>
    <dbReference type="NCBI Taxonomy" id="157864"/>
    <lineage>
        <taxon>Eukaryota</taxon>
        <taxon>Metazoa</taxon>
        <taxon>Ecdysozoa</taxon>
        <taxon>Nematoda</taxon>
        <taxon>Chromadorea</taxon>
        <taxon>Rhabditida</taxon>
        <taxon>Tylenchina</taxon>
        <taxon>Tylenchomorpha</taxon>
        <taxon>Tylenchoidea</taxon>
        <taxon>Heteroderidae</taxon>
        <taxon>Heteroderinae</taxon>
        <taxon>Heterodera</taxon>
    </lineage>
</organism>
<dbReference type="CDD" id="cd12724">
    <property type="entry name" value="RRM1_CPEB2_like"/>
    <property type="match status" value="1"/>
</dbReference>
<gene>
    <name evidence="10" type="ORF">niasHT_038008</name>
</gene>
<evidence type="ECO:0000256" key="6">
    <source>
        <dbReference type="ARBA" id="ARBA00065903"/>
    </source>
</evidence>
<dbReference type="InterPro" id="IPR038446">
    <property type="entry name" value="CEBP_ZZ_sf"/>
</dbReference>
<dbReference type="InterPro" id="IPR035979">
    <property type="entry name" value="RBD_domain_sf"/>
</dbReference>
<feature type="domain" description="RRM" evidence="9">
    <location>
        <begin position="124"/>
        <end position="195"/>
    </location>
</feature>
<keyword evidence="4 8" id="KW-0694">RNA-binding</keyword>
<dbReference type="Pfam" id="PF16366">
    <property type="entry name" value="CEBP_ZZ"/>
    <property type="match status" value="1"/>
</dbReference>
<protein>
    <recommendedName>
        <fullName evidence="7">Cytoplasmic polyadenylation element-binding protein 1</fullName>
    </recommendedName>
</protein>
<sequence length="276" mass="31667">MEVFSRKVFIGGLPIDITETELKHAFHKFGSLLVDWPNRSSDSHFVKKEHYGGAASRVTGYAFLIFLEEASVQRLIAKCYSEGDRFYMLMSSQTVREKPVQVRPWRLADMDYMPRPSAHLDPRRTIFIGGVPRPTKASELAFVLEAAFGPVCYAGIDVDPEMKYPKGAARVTFSTFKSYAAAMAGRFVQIPHSDNTKRVEIKPYLVNDQMCDNCHGKLCQDRYSPYFCGDVACLQYYCEICWDRLHYGSGNRSREMHKPFVRMGEQIKIKIPQREF</sequence>
<dbReference type="PANTHER" id="PTHR12566:SF17">
    <property type="entry name" value="CYTOPLASMIC POLYADENYLATION ELEMENT-BINDING PROTEIN 1"/>
    <property type="match status" value="1"/>
</dbReference>
<dbReference type="InterPro" id="IPR034819">
    <property type="entry name" value="CPEB"/>
</dbReference>
<dbReference type="PROSITE" id="PS50102">
    <property type="entry name" value="RRM"/>
    <property type="match status" value="2"/>
</dbReference>
<dbReference type="Pfam" id="PF16367">
    <property type="entry name" value="RRM_7"/>
    <property type="match status" value="1"/>
</dbReference>
<dbReference type="Gene3D" id="3.30.70.330">
    <property type="match status" value="2"/>
</dbReference>
<dbReference type="Gene3D" id="4.10.640.40">
    <property type="entry name" value="Cytoplasmic polyadenylation element-binding protein, ZZ domain"/>
    <property type="match status" value="1"/>
</dbReference>
<dbReference type="Proteomes" id="UP001620626">
    <property type="component" value="Unassembled WGS sequence"/>
</dbReference>
<dbReference type="GO" id="GO:0003723">
    <property type="term" value="F:RNA binding"/>
    <property type="evidence" value="ECO:0007669"/>
    <property type="project" value="UniProtKB-UniRule"/>
</dbReference>
<dbReference type="InterPro" id="IPR012677">
    <property type="entry name" value="Nucleotide-bd_a/b_plait_sf"/>
</dbReference>
<dbReference type="SUPFAM" id="SSF54928">
    <property type="entry name" value="RNA-binding domain, RBD"/>
    <property type="match status" value="1"/>
</dbReference>
<keyword evidence="11" id="KW-1185">Reference proteome</keyword>
<accession>A0ABD2HW42</accession>
<evidence type="ECO:0000256" key="4">
    <source>
        <dbReference type="ARBA" id="ARBA00022884"/>
    </source>
</evidence>
<keyword evidence="3" id="KW-0744">Spermatogenesis</keyword>
<name>A0ABD2HW42_9BILA</name>
<evidence type="ECO:0000256" key="2">
    <source>
        <dbReference type="ARBA" id="ARBA00022782"/>
    </source>
</evidence>
<feature type="domain" description="RRM" evidence="9">
    <location>
        <begin position="6"/>
        <end position="107"/>
    </location>
</feature>
<proteinExistence type="predicted"/>
<keyword evidence="1" id="KW-0677">Repeat</keyword>
<dbReference type="EMBL" id="JBICBT010001409">
    <property type="protein sequence ID" value="KAL3068018.1"/>
    <property type="molecule type" value="Genomic_DNA"/>
</dbReference>
<dbReference type="GO" id="GO:0030154">
    <property type="term" value="P:cell differentiation"/>
    <property type="evidence" value="ECO:0007669"/>
    <property type="project" value="UniProtKB-KW"/>
</dbReference>
<comment type="function">
    <text evidence="5">Cytoplasmic polyadenylation element binding protein that binds to and regulates the translation of specific mRNAs. Essential for progression through meiosis. Involved in spermatogenesis.</text>
</comment>
<evidence type="ECO:0000313" key="11">
    <source>
        <dbReference type="Proteomes" id="UP001620626"/>
    </source>
</evidence>
<evidence type="ECO:0000259" key="9">
    <source>
        <dbReference type="PROSITE" id="PS50102"/>
    </source>
</evidence>
<dbReference type="CDD" id="cd19757">
    <property type="entry name" value="Bbox1"/>
    <property type="match status" value="1"/>
</dbReference>
<dbReference type="PANTHER" id="PTHR12566">
    <property type="entry name" value="CYTOPLASMIC POLYADENYLATION ELEMENT BINDING PROTEIN CPEB"/>
    <property type="match status" value="1"/>
</dbReference>
<evidence type="ECO:0000256" key="1">
    <source>
        <dbReference type="ARBA" id="ARBA00022737"/>
    </source>
</evidence>
<dbReference type="InterPro" id="IPR000504">
    <property type="entry name" value="RRM_dom"/>
</dbReference>
<comment type="subunit">
    <text evidence="6">Interacts with fbf-1.</text>
</comment>
<evidence type="ECO:0000256" key="5">
    <source>
        <dbReference type="ARBA" id="ARBA00058170"/>
    </source>
</evidence>